<sequence>MKRKIAAGVSVLLAVVVALNVFVWRVGKAGIVDGEGDAIVVLGAGVYPDGQPSAVLVDRLATALSLYRAGRAPKILVTGDHGRPSYDEPGAMRRWLEHHGVPTEAIFMDHAGFDTFSSMTRARRVFGIERPIVVTQAFHLPRALYLARSSGMAATGVIADRRAYRGALAMRAREMVSAPKAWLDVTTGREPRYLGPRIPIDGDGRVTHDM</sequence>
<feature type="domain" description="DUF218" evidence="1">
    <location>
        <begin position="37"/>
        <end position="157"/>
    </location>
</feature>
<dbReference type="PANTHER" id="PTHR30336">
    <property type="entry name" value="INNER MEMBRANE PROTEIN, PROBABLE PERMEASE"/>
    <property type="match status" value="1"/>
</dbReference>
<dbReference type="Pfam" id="PF02698">
    <property type="entry name" value="DUF218"/>
    <property type="match status" value="1"/>
</dbReference>
<evidence type="ECO:0000313" key="2">
    <source>
        <dbReference type="EMBL" id="WXB19407.1"/>
    </source>
</evidence>
<evidence type="ECO:0000313" key="3">
    <source>
        <dbReference type="Proteomes" id="UP001370348"/>
    </source>
</evidence>
<keyword evidence="3" id="KW-1185">Reference proteome</keyword>
<organism evidence="2 3">
    <name type="scientific">Pendulispora albinea</name>
    <dbReference type="NCBI Taxonomy" id="2741071"/>
    <lineage>
        <taxon>Bacteria</taxon>
        <taxon>Pseudomonadati</taxon>
        <taxon>Myxococcota</taxon>
        <taxon>Myxococcia</taxon>
        <taxon>Myxococcales</taxon>
        <taxon>Sorangiineae</taxon>
        <taxon>Pendulisporaceae</taxon>
        <taxon>Pendulispora</taxon>
    </lineage>
</organism>
<protein>
    <submittedName>
        <fullName evidence="2">YdcF family protein</fullName>
    </submittedName>
</protein>
<gene>
    <name evidence="2" type="ORF">LZC94_19520</name>
</gene>
<name>A0ABZ2MA72_9BACT</name>
<proteinExistence type="predicted"/>
<reference evidence="2 3" key="1">
    <citation type="submission" date="2021-12" db="EMBL/GenBank/DDBJ databases">
        <title>Discovery of the Pendulisporaceae a myxobacterial family with distinct sporulation behavior and unique specialized metabolism.</title>
        <authorList>
            <person name="Garcia R."/>
            <person name="Popoff A."/>
            <person name="Bader C.D."/>
            <person name="Loehr J."/>
            <person name="Walesch S."/>
            <person name="Walt C."/>
            <person name="Boldt J."/>
            <person name="Bunk B."/>
            <person name="Haeckl F.J.F.P.J."/>
            <person name="Gunesch A.P."/>
            <person name="Birkelbach J."/>
            <person name="Nuebel U."/>
            <person name="Pietschmann T."/>
            <person name="Bach T."/>
            <person name="Mueller R."/>
        </authorList>
    </citation>
    <scope>NUCLEOTIDE SEQUENCE [LARGE SCALE GENOMIC DNA]</scope>
    <source>
        <strain evidence="2 3">MSr11954</strain>
    </source>
</reference>
<evidence type="ECO:0000259" key="1">
    <source>
        <dbReference type="Pfam" id="PF02698"/>
    </source>
</evidence>
<dbReference type="EMBL" id="CP089984">
    <property type="protein sequence ID" value="WXB19407.1"/>
    <property type="molecule type" value="Genomic_DNA"/>
</dbReference>
<dbReference type="RefSeq" id="WP_394829025.1">
    <property type="nucleotide sequence ID" value="NZ_CP089984.1"/>
</dbReference>
<dbReference type="Proteomes" id="UP001370348">
    <property type="component" value="Chromosome"/>
</dbReference>
<dbReference type="CDD" id="cd06259">
    <property type="entry name" value="YdcF-like"/>
    <property type="match status" value="1"/>
</dbReference>
<dbReference type="PANTHER" id="PTHR30336:SF6">
    <property type="entry name" value="INTEGRAL MEMBRANE PROTEIN"/>
    <property type="match status" value="1"/>
</dbReference>
<dbReference type="InterPro" id="IPR051599">
    <property type="entry name" value="Cell_Envelope_Assoc"/>
</dbReference>
<accession>A0ABZ2MA72</accession>
<dbReference type="InterPro" id="IPR003848">
    <property type="entry name" value="DUF218"/>
</dbReference>